<comment type="catalytic activity">
    <reaction evidence="5">
        <text>GTP + H2O = GDP + phosphate + H(+)</text>
        <dbReference type="Rhea" id="RHEA:19669"/>
        <dbReference type="ChEBI" id="CHEBI:15377"/>
        <dbReference type="ChEBI" id="CHEBI:15378"/>
        <dbReference type="ChEBI" id="CHEBI:37565"/>
        <dbReference type="ChEBI" id="CHEBI:43474"/>
        <dbReference type="ChEBI" id="CHEBI:58189"/>
    </reaction>
    <physiologicalReaction direction="left-to-right" evidence="5">
        <dbReference type="Rhea" id="RHEA:19670"/>
    </physiologicalReaction>
</comment>
<organism evidence="7 8">
    <name type="scientific">Kineothrix sedimenti</name>
    <dbReference type="NCBI Taxonomy" id="3123317"/>
    <lineage>
        <taxon>Bacteria</taxon>
        <taxon>Bacillati</taxon>
        <taxon>Bacillota</taxon>
        <taxon>Clostridia</taxon>
        <taxon>Lachnospirales</taxon>
        <taxon>Lachnospiraceae</taxon>
        <taxon>Kineothrix</taxon>
    </lineage>
</organism>
<evidence type="ECO:0000259" key="6">
    <source>
        <dbReference type="SMART" id="SM00833"/>
    </source>
</evidence>
<dbReference type="Gene3D" id="3.30.1220.10">
    <property type="entry name" value="CobW-like, C-terminal domain"/>
    <property type="match status" value="1"/>
</dbReference>
<accession>A0ABZ3F1P5</accession>
<sequence length="377" mass="43133">MSGFGKKIKKPVTLITGYLGSGKTTVMNELLRNEVSKKVALIVNDMGSINLDADLLKKGSISRMDTTMIELQNGCICCTLRDEFMEQIEQLSKEDDIEAILVEASGISDPAAIADGFLAYEEMHKKSSVFLNTIVTVVDADRIYTEFLAEIEELQNQMDEEYDPDIINLVIDQIEFCNVIILNKCDLLNKKQLEKVKMVIRQLQPEAEMIETVHGKVDAKLILNKKRFDYAKVNNSSAIQKALAREARAEEDGRKEYGIESFVFEERRPFEYNAFINYIEQEYPASIIRAKGYVWFADDDIHVQLFEQAGRNASVTEVSNWIAAFSAEEQKEVFEEYPETLDDWDEAYGDRMNQIVFIGREYDEAEIRRQLNRCIAG</sequence>
<feature type="domain" description="CobW C-terminal" evidence="6">
    <location>
        <begin position="259"/>
        <end position="375"/>
    </location>
</feature>
<dbReference type="Pfam" id="PF07683">
    <property type="entry name" value="CobW_C"/>
    <property type="match status" value="1"/>
</dbReference>
<dbReference type="InterPro" id="IPR027417">
    <property type="entry name" value="P-loop_NTPase"/>
</dbReference>
<comment type="similarity">
    <text evidence="4">Belongs to the SIMIBI class G3E GTPase family. ZNG1 subfamily.</text>
</comment>
<keyword evidence="1" id="KW-0547">Nucleotide-binding</keyword>
<dbReference type="SUPFAM" id="SSF52540">
    <property type="entry name" value="P-loop containing nucleoside triphosphate hydrolases"/>
    <property type="match status" value="1"/>
</dbReference>
<dbReference type="PANTHER" id="PTHR43603">
    <property type="entry name" value="COBW DOMAIN-CONTAINING PROTEIN DDB_G0274527"/>
    <property type="match status" value="1"/>
</dbReference>
<keyword evidence="3" id="KW-0143">Chaperone</keyword>
<dbReference type="SMART" id="SM00833">
    <property type="entry name" value="CobW_C"/>
    <property type="match status" value="1"/>
</dbReference>
<dbReference type="InterPro" id="IPR051927">
    <property type="entry name" value="Zn_Chap_cDPG_Synth"/>
</dbReference>
<protein>
    <submittedName>
        <fullName evidence="7">GTP-binding protein</fullName>
    </submittedName>
</protein>
<dbReference type="InterPro" id="IPR003495">
    <property type="entry name" value="CobW/HypB/UreG_nucleotide-bd"/>
</dbReference>
<dbReference type="InterPro" id="IPR036627">
    <property type="entry name" value="CobW-likC_sf"/>
</dbReference>
<dbReference type="CDD" id="cd03112">
    <property type="entry name" value="CobW-like"/>
    <property type="match status" value="1"/>
</dbReference>
<keyword evidence="2" id="KW-0378">Hydrolase</keyword>
<gene>
    <name evidence="7" type="ORF">V6984_06350</name>
</gene>
<evidence type="ECO:0000256" key="1">
    <source>
        <dbReference type="ARBA" id="ARBA00022741"/>
    </source>
</evidence>
<name>A0ABZ3F1P5_9FIRM</name>
<reference evidence="7 8" key="1">
    <citation type="submission" date="2024-02" db="EMBL/GenBank/DDBJ databases">
        <title>Bacterial strain from lacustrine sediment.</title>
        <authorList>
            <person name="Petit C."/>
            <person name="Fadhlaoui K."/>
        </authorList>
    </citation>
    <scope>NUCLEOTIDE SEQUENCE [LARGE SCALE GENOMIC DNA]</scope>
    <source>
        <strain evidence="7 8">IPX-CK</strain>
    </source>
</reference>
<keyword evidence="8" id="KW-1185">Reference proteome</keyword>
<dbReference type="Gene3D" id="3.40.50.300">
    <property type="entry name" value="P-loop containing nucleotide triphosphate hydrolases"/>
    <property type="match status" value="1"/>
</dbReference>
<dbReference type="EMBL" id="CP146256">
    <property type="protein sequence ID" value="XAH75374.1"/>
    <property type="molecule type" value="Genomic_DNA"/>
</dbReference>
<evidence type="ECO:0000313" key="8">
    <source>
        <dbReference type="Proteomes" id="UP001451571"/>
    </source>
</evidence>
<proteinExistence type="inferred from homology"/>
<evidence type="ECO:0000256" key="3">
    <source>
        <dbReference type="ARBA" id="ARBA00023186"/>
    </source>
</evidence>
<dbReference type="PANTHER" id="PTHR43603:SF1">
    <property type="entry name" value="ZINC-REGULATED GTPASE METALLOPROTEIN ACTIVATOR 1"/>
    <property type="match status" value="1"/>
</dbReference>
<evidence type="ECO:0000256" key="2">
    <source>
        <dbReference type="ARBA" id="ARBA00022801"/>
    </source>
</evidence>
<evidence type="ECO:0000256" key="4">
    <source>
        <dbReference type="ARBA" id="ARBA00034320"/>
    </source>
</evidence>
<dbReference type="Pfam" id="PF02492">
    <property type="entry name" value="cobW"/>
    <property type="match status" value="1"/>
</dbReference>
<dbReference type="Proteomes" id="UP001451571">
    <property type="component" value="Chromosome"/>
</dbReference>
<dbReference type="RefSeq" id="WP_342758935.1">
    <property type="nucleotide sequence ID" value="NZ_CP146256.1"/>
</dbReference>
<dbReference type="InterPro" id="IPR011629">
    <property type="entry name" value="CobW-like_C"/>
</dbReference>
<evidence type="ECO:0000256" key="5">
    <source>
        <dbReference type="ARBA" id="ARBA00049117"/>
    </source>
</evidence>
<evidence type="ECO:0000313" key="7">
    <source>
        <dbReference type="EMBL" id="XAH75374.1"/>
    </source>
</evidence>